<organism evidence="1">
    <name type="scientific">freshwater metagenome</name>
    <dbReference type="NCBI Taxonomy" id="449393"/>
    <lineage>
        <taxon>unclassified sequences</taxon>
        <taxon>metagenomes</taxon>
        <taxon>ecological metagenomes</taxon>
    </lineage>
</organism>
<proteinExistence type="predicted"/>
<protein>
    <submittedName>
        <fullName evidence="1">Unannotated protein</fullName>
    </submittedName>
</protein>
<name>A0A6J7IU72_9ZZZZ</name>
<dbReference type="AlphaFoldDB" id="A0A6J7IU72"/>
<accession>A0A6J7IU72</accession>
<evidence type="ECO:0000313" key="1">
    <source>
        <dbReference type="EMBL" id="CAB4934346.1"/>
    </source>
</evidence>
<dbReference type="EMBL" id="CAFBMW010000009">
    <property type="protein sequence ID" value="CAB4934346.1"/>
    <property type="molecule type" value="Genomic_DNA"/>
</dbReference>
<sequence length="71" mass="7989">MGHTSMDDRLREALATLGQRIEFAEYERHIALEEVRAIVSQHHLDLHLPHVAELTTLTQPALGAMVPDQHA</sequence>
<reference evidence="1" key="1">
    <citation type="submission" date="2020-05" db="EMBL/GenBank/DDBJ databases">
        <authorList>
            <person name="Chiriac C."/>
            <person name="Salcher M."/>
            <person name="Ghai R."/>
            <person name="Kavagutti S V."/>
        </authorList>
    </citation>
    <scope>NUCLEOTIDE SEQUENCE</scope>
</reference>
<gene>
    <name evidence="1" type="ORF">UFOPK3662_01436</name>
</gene>